<evidence type="ECO:0000256" key="1">
    <source>
        <dbReference type="ARBA" id="ARBA00001946"/>
    </source>
</evidence>
<dbReference type="InterPro" id="IPR001697">
    <property type="entry name" value="Pyr_Knase"/>
</dbReference>
<dbReference type="Gene3D" id="2.40.33.10">
    <property type="entry name" value="PK beta-barrel domain-like"/>
    <property type="match status" value="1"/>
</dbReference>
<keyword evidence="9 15" id="KW-0418">Kinase</keyword>
<dbReference type="Proteomes" id="UP000034837">
    <property type="component" value="Unassembled WGS sequence"/>
</dbReference>
<dbReference type="GO" id="GO:0004743">
    <property type="term" value="F:pyruvate kinase activity"/>
    <property type="evidence" value="ECO:0007669"/>
    <property type="project" value="UniProtKB-UniRule"/>
</dbReference>
<keyword evidence="11 15" id="KW-0460">Magnesium</keyword>
<dbReference type="NCBIfam" id="TIGR01064">
    <property type="entry name" value="pyruv_kin"/>
    <property type="match status" value="1"/>
</dbReference>
<dbReference type="PATRIC" id="fig|1619039.3.peg.726"/>
<evidence type="ECO:0000256" key="9">
    <source>
        <dbReference type="ARBA" id="ARBA00022777"/>
    </source>
</evidence>
<keyword evidence="10" id="KW-0067">ATP-binding</keyword>
<evidence type="ECO:0000256" key="7">
    <source>
        <dbReference type="ARBA" id="ARBA00022723"/>
    </source>
</evidence>
<dbReference type="InterPro" id="IPR015795">
    <property type="entry name" value="Pyrv_Knase_C"/>
</dbReference>
<dbReference type="NCBIfam" id="NF004491">
    <property type="entry name" value="PRK05826.1"/>
    <property type="match status" value="1"/>
</dbReference>
<comment type="similarity">
    <text evidence="4 15">Belongs to the pyruvate kinase family.</text>
</comment>
<evidence type="ECO:0000256" key="5">
    <source>
        <dbReference type="ARBA" id="ARBA00012142"/>
    </source>
</evidence>
<dbReference type="UniPathway" id="UPA00109">
    <property type="reaction ID" value="UER00188"/>
</dbReference>
<gene>
    <name evidence="18" type="ORF">UV20_C0005G0033</name>
</gene>
<comment type="catalytic activity">
    <reaction evidence="15">
        <text>pyruvate + ATP = phosphoenolpyruvate + ADP + H(+)</text>
        <dbReference type="Rhea" id="RHEA:18157"/>
        <dbReference type="ChEBI" id="CHEBI:15361"/>
        <dbReference type="ChEBI" id="CHEBI:15378"/>
        <dbReference type="ChEBI" id="CHEBI:30616"/>
        <dbReference type="ChEBI" id="CHEBI:58702"/>
        <dbReference type="ChEBI" id="CHEBI:456216"/>
        <dbReference type="EC" id="2.7.1.40"/>
    </reaction>
</comment>
<evidence type="ECO:0000256" key="12">
    <source>
        <dbReference type="ARBA" id="ARBA00023152"/>
    </source>
</evidence>
<comment type="cofactor">
    <cofactor evidence="2">
        <name>K(+)</name>
        <dbReference type="ChEBI" id="CHEBI:29103"/>
    </cofactor>
</comment>
<dbReference type="PROSITE" id="PS00110">
    <property type="entry name" value="PYRUVATE_KINASE"/>
    <property type="match status" value="1"/>
</dbReference>
<organism evidence="18 19">
    <name type="scientific">Candidatus Magasanikbacteria bacterium GW2011_GWA2_42_32</name>
    <dbReference type="NCBI Taxonomy" id="1619039"/>
    <lineage>
        <taxon>Bacteria</taxon>
        <taxon>Candidatus Magasanikiibacteriota</taxon>
    </lineage>
</organism>
<dbReference type="InterPro" id="IPR015813">
    <property type="entry name" value="Pyrv/PenolPyrv_kinase-like_dom"/>
</dbReference>
<evidence type="ECO:0000256" key="14">
    <source>
        <dbReference type="NCBIfam" id="TIGR01064"/>
    </source>
</evidence>
<dbReference type="NCBIfam" id="NF004978">
    <property type="entry name" value="PRK06354.1"/>
    <property type="match status" value="1"/>
</dbReference>
<dbReference type="InterPro" id="IPR036918">
    <property type="entry name" value="Pyrv_Knase_C_sf"/>
</dbReference>
<dbReference type="Pfam" id="PF02887">
    <property type="entry name" value="PK_C"/>
    <property type="match status" value="1"/>
</dbReference>
<keyword evidence="8" id="KW-0547">Nucleotide-binding</keyword>
<evidence type="ECO:0000259" key="16">
    <source>
        <dbReference type="Pfam" id="PF00224"/>
    </source>
</evidence>
<evidence type="ECO:0000256" key="10">
    <source>
        <dbReference type="ARBA" id="ARBA00022840"/>
    </source>
</evidence>
<evidence type="ECO:0000259" key="17">
    <source>
        <dbReference type="Pfam" id="PF02887"/>
    </source>
</evidence>
<dbReference type="FunFam" id="3.20.20.60:FF:000025">
    <property type="entry name" value="Pyruvate kinase"/>
    <property type="match status" value="1"/>
</dbReference>
<keyword evidence="13 18" id="KW-0670">Pyruvate</keyword>
<evidence type="ECO:0000256" key="4">
    <source>
        <dbReference type="ARBA" id="ARBA00008663"/>
    </source>
</evidence>
<dbReference type="GO" id="GO:0030955">
    <property type="term" value="F:potassium ion binding"/>
    <property type="evidence" value="ECO:0007669"/>
    <property type="project" value="UniProtKB-UniRule"/>
</dbReference>
<dbReference type="GO" id="GO:0005524">
    <property type="term" value="F:ATP binding"/>
    <property type="evidence" value="ECO:0007669"/>
    <property type="project" value="UniProtKB-KW"/>
</dbReference>
<comment type="pathway">
    <text evidence="3 15">Carbohydrate degradation; glycolysis; pyruvate from D-glyceraldehyde 3-phosphate: step 5/5.</text>
</comment>
<dbReference type="SUPFAM" id="SSF52935">
    <property type="entry name" value="PK C-terminal domain-like"/>
    <property type="match status" value="1"/>
</dbReference>
<protein>
    <recommendedName>
        <fullName evidence="5 14">Pyruvate kinase</fullName>
        <ecNumber evidence="5 14">2.7.1.40</ecNumber>
    </recommendedName>
</protein>
<dbReference type="SUPFAM" id="SSF50800">
    <property type="entry name" value="PK beta-barrel domain-like"/>
    <property type="match status" value="1"/>
</dbReference>
<accession>A0A0G1D4B3</accession>
<evidence type="ECO:0000313" key="19">
    <source>
        <dbReference type="Proteomes" id="UP000034837"/>
    </source>
</evidence>
<evidence type="ECO:0000256" key="8">
    <source>
        <dbReference type="ARBA" id="ARBA00022741"/>
    </source>
</evidence>
<feature type="domain" description="Pyruvate kinase barrel" evidence="16">
    <location>
        <begin position="3"/>
        <end position="332"/>
    </location>
</feature>
<sequence>MTKRTKIVCTIGPASFKTAVIENLIKAGMNAARINFSHGTHESNGKMIDLIRKAADKLKVPVVIIADLQGPRIRVGILPKEGLTLKKGQLVKLSVSEKKLGANMIPVTYKNLVKDVSSGERILLDDGKIELVTKKIQSEVVEAEVRVGGVLTSNKGINLPDSVISINALTEKDKEDLKFIVRKDVDFVALSFVKNAQDILGLRFLIKDLVGGEAGKKNKIEIKIIAKIEKHEAIKEIDEIIYAADAIMVARGDLGLEMPAEEVPLLQKKMISKCLEAAKPVIVATQMLESMTHNPRPTRAEVSDVANAVIDHTDAVMLSAETANGEYPVEAVQTMSRVIIKTEASIFDDLPYSQSLMADQKTDVVMSGLSRLLAEKIKAKAILAASLTGETGRQISRFRPELLIFVATDNEKVRRQLNLSWGIVPFILPTCKTVEELIERSLVYLRKEKFIKKSDKLIIIAGEPVGAVGGVNWVEVKQVN</sequence>
<dbReference type="InterPro" id="IPR015793">
    <property type="entry name" value="Pyrv_Knase_brl"/>
</dbReference>
<dbReference type="EC" id="2.7.1.40" evidence="5 14"/>
<dbReference type="AlphaFoldDB" id="A0A0G1D4B3"/>
<dbReference type="PRINTS" id="PR01050">
    <property type="entry name" value="PYRUVTKNASE"/>
</dbReference>
<dbReference type="EMBL" id="LCDO01000005">
    <property type="protein sequence ID" value="KKS56868.1"/>
    <property type="molecule type" value="Genomic_DNA"/>
</dbReference>
<dbReference type="GO" id="GO:0000287">
    <property type="term" value="F:magnesium ion binding"/>
    <property type="evidence" value="ECO:0007669"/>
    <property type="project" value="UniProtKB-UniRule"/>
</dbReference>
<dbReference type="Pfam" id="PF00224">
    <property type="entry name" value="PK"/>
    <property type="match status" value="1"/>
</dbReference>
<evidence type="ECO:0000256" key="11">
    <source>
        <dbReference type="ARBA" id="ARBA00022842"/>
    </source>
</evidence>
<name>A0A0G1D4B3_9BACT</name>
<dbReference type="InterPro" id="IPR018209">
    <property type="entry name" value="Pyrv_Knase_AS"/>
</dbReference>
<dbReference type="InterPro" id="IPR015806">
    <property type="entry name" value="Pyrv_Knase_insert_dom_sf"/>
</dbReference>
<proteinExistence type="inferred from homology"/>
<comment type="caution">
    <text evidence="18">The sequence shown here is derived from an EMBL/GenBank/DDBJ whole genome shotgun (WGS) entry which is preliminary data.</text>
</comment>
<dbReference type="FunFam" id="2.40.33.10:FF:000001">
    <property type="entry name" value="Pyruvate kinase"/>
    <property type="match status" value="1"/>
</dbReference>
<reference evidence="18 19" key="1">
    <citation type="journal article" date="2015" name="Nature">
        <title>rRNA introns, odd ribosomes, and small enigmatic genomes across a large radiation of phyla.</title>
        <authorList>
            <person name="Brown C.T."/>
            <person name="Hug L.A."/>
            <person name="Thomas B.C."/>
            <person name="Sharon I."/>
            <person name="Castelle C.J."/>
            <person name="Singh A."/>
            <person name="Wilkins M.J."/>
            <person name="Williams K.H."/>
            <person name="Banfield J.F."/>
        </authorList>
    </citation>
    <scope>NUCLEOTIDE SEQUENCE [LARGE SCALE GENOMIC DNA]</scope>
</reference>
<keyword evidence="7" id="KW-0479">Metal-binding</keyword>
<dbReference type="InterPro" id="IPR040442">
    <property type="entry name" value="Pyrv_kinase-like_dom_sf"/>
</dbReference>
<evidence type="ECO:0000256" key="15">
    <source>
        <dbReference type="RuleBase" id="RU000504"/>
    </source>
</evidence>
<comment type="cofactor">
    <cofactor evidence="1">
        <name>Mg(2+)</name>
        <dbReference type="ChEBI" id="CHEBI:18420"/>
    </cofactor>
</comment>
<feature type="domain" description="Pyruvate kinase C-terminal" evidence="17">
    <location>
        <begin position="373"/>
        <end position="476"/>
    </location>
</feature>
<dbReference type="SUPFAM" id="SSF51621">
    <property type="entry name" value="Phosphoenolpyruvate/pyruvate domain"/>
    <property type="match status" value="1"/>
</dbReference>
<dbReference type="Gene3D" id="3.20.20.60">
    <property type="entry name" value="Phosphoenolpyruvate-binding domains"/>
    <property type="match status" value="1"/>
</dbReference>
<keyword evidence="6 15" id="KW-0808">Transferase</keyword>
<evidence type="ECO:0000256" key="2">
    <source>
        <dbReference type="ARBA" id="ARBA00001958"/>
    </source>
</evidence>
<evidence type="ECO:0000256" key="6">
    <source>
        <dbReference type="ARBA" id="ARBA00022679"/>
    </source>
</evidence>
<dbReference type="PANTHER" id="PTHR11817">
    <property type="entry name" value="PYRUVATE KINASE"/>
    <property type="match status" value="1"/>
</dbReference>
<evidence type="ECO:0000256" key="3">
    <source>
        <dbReference type="ARBA" id="ARBA00004997"/>
    </source>
</evidence>
<evidence type="ECO:0000313" key="18">
    <source>
        <dbReference type="EMBL" id="KKS56868.1"/>
    </source>
</evidence>
<evidence type="ECO:0000256" key="13">
    <source>
        <dbReference type="ARBA" id="ARBA00023317"/>
    </source>
</evidence>
<dbReference type="GO" id="GO:0016301">
    <property type="term" value="F:kinase activity"/>
    <property type="evidence" value="ECO:0007669"/>
    <property type="project" value="UniProtKB-KW"/>
</dbReference>
<keyword evidence="12 15" id="KW-0324">Glycolysis</keyword>
<dbReference type="InterPro" id="IPR011037">
    <property type="entry name" value="Pyrv_Knase-like_insert_dom_sf"/>
</dbReference>
<dbReference type="Gene3D" id="3.40.1380.20">
    <property type="entry name" value="Pyruvate kinase, C-terminal domain"/>
    <property type="match status" value="1"/>
</dbReference>